<accession>R7Q720</accession>
<dbReference type="GeneID" id="17320686"/>
<gene>
    <name evidence="1" type="ORF">CHC_T00002022001</name>
</gene>
<evidence type="ECO:0000313" key="2">
    <source>
        <dbReference type="Proteomes" id="UP000012073"/>
    </source>
</evidence>
<name>R7Q720_CHOCR</name>
<evidence type="ECO:0000313" key="1">
    <source>
        <dbReference type="EMBL" id="CDF33176.1"/>
    </source>
</evidence>
<sequence>MEDSNSMSTPYLYGTSMDPPHDHEVLRTDIEQLYRKALGEIRYIADSTRPDIAFPAAALARALKKPTARHWHADFANDEQTRKSFSGTIVTLNDSTVYWQAKQQPIVAKSTCEAEYIAAAETATHAIWLRNMLTEIGIYTTELPIRIDNTAAEHIAKQKAPTKRRKCIDIRYHYLQDVTQNQTVAVQRIGSKDMPADIMTKPVKAPLYHKHRQHLGVIMRPPPTAAS</sequence>
<dbReference type="Proteomes" id="UP000012073">
    <property type="component" value="Unassembled WGS sequence"/>
</dbReference>
<dbReference type="CDD" id="cd09272">
    <property type="entry name" value="RNase_HI_RT_Ty1"/>
    <property type="match status" value="1"/>
</dbReference>
<dbReference type="EMBL" id="HG001635">
    <property type="protein sequence ID" value="CDF33176.1"/>
    <property type="molecule type" value="Genomic_DNA"/>
</dbReference>
<dbReference type="Gramene" id="CDF33176">
    <property type="protein sequence ID" value="CDF33176"/>
    <property type="gene ID" value="CHC_T00002022001"/>
</dbReference>
<dbReference type="AlphaFoldDB" id="R7Q720"/>
<dbReference type="KEGG" id="ccp:CHC_T00002022001"/>
<protein>
    <recommendedName>
        <fullName evidence="3">Reverse transcriptase Ty1/copia-type domain-containing protein</fullName>
    </recommendedName>
</protein>
<dbReference type="OMA" id="MEENIHM"/>
<dbReference type="STRING" id="2769.R7Q720"/>
<dbReference type="OrthoDB" id="7969581at2759"/>
<dbReference type="PANTHER" id="PTHR11439">
    <property type="entry name" value="GAG-POL-RELATED RETROTRANSPOSON"/>
    <property type="match status" value="1"/>
</dbReference>
<keyword evidence="2" id="KW-1185">Reference proteome</keyword>
<dbReference type="RefSeq" id="XP_005712979.1">
    <property type="nucleotide sequence ID" value="XM_005712922.1"/>
</dbReference>
<proteinExistence type="predicted"/>
<organism evidence="1 2">
    <name type="scientific">Chondrus crispus</name>
    <name type="common">Carrageen Irish moss</name>
    <name type="synonym">Polymorpha crispa</name>
    <dbReference type="NCBI Taxonomy" id="2769"/>
    <lineage>
        <taxon>Eukaryota</taxon>
        <taxon>Rhodophyta</taxon>
        <taxon>Florideophyceae</taxon>
        <taxon>Rhodymeniophycidae</taxon>
        <taxon>Gigartinales</taxon>
        <taxon>Gigartinaceae</taxon>
        <taxon>Chondrus</taxon>
    </lineage>
</organism>
<dbReference type="PhylomeDB" id="R7Q720"/>
<evidence type="ECO:0008006" key="3">
    <source>
        <dbReference type="Google" id="ProtNLM"/>
    </source>
</evidence>
<reference evidence="2" key="1">
    <citation type="journal article" date="2013" name="Proc. Natl. Acad. Sci. U.S.A.">
        <title>Genome structure and metabolic features in the red seaweed Chondrus crispus shed light on evolution of the Archaeplastida.</title>
        <authorList>
            <person name="Collen J."/>
            <person name="Porcel B."/>
            <person name="Carre W."/>
            <person name="Ball S.G."/>
            <person name="Chaparro C."/>
            <person name="Tonon T."/>
            <person name="Barbeyron T."/>
            <person name="Michel G."/>
            <person name="Noel B."/>
            <person name="Valentin K."/>
            <person name="Elias M."/>
            <person name="Artiguenave F."/>
            <person name="Arun A."/>
            <person name="Aury J.M."/>
            <person name="Barbosa-Neto J.F."/>
            <person name="Bothwell J.H."/>
            <person name="Bouget F.Y."/>
            <person name="Brillet L."/>
            <person name="Cabello-Hurtado F."/>
            <person name="Capella-Gutierrez S."/>
            <person name="Charrier B."/>
            <person name="Cladiere L."/>
            <person name="Cock J.M."/>
            <person name="Coelho S.M."/>
            <person name="Colleoni C."/>
            <person name="Czjzek M."/>
            <person name="Da Silva C."/>
            <person name="Delage L."/>
            <person name="Denoeud F."/>
            <person name="Deschamps P."/>
            <person name="Dittami S.M."/>
            <person name="Gabaldon T."/>
            <person name="Gachon C.M."/>
            <person name="Groisillier A."/>
            <person name="Herve C."/>
            <person name="Jabbari K."/>
            <person name="Katinka M."/>
            <person name="Kloareg B."/>
            <person name="Kowalczyk N."/>
            <person name="Labadie K."/>
            <person name="Leblanc C."/>
            <person name="Lopez P.J."/>
            <person name="McLachlan D.H."/>
            <person name="Meslet-Cladiere L."/>
            <person name="Moustafa A."/>
            <person name="Nehr Z."/>
            <person name="Nyvall Collen P."/>
            <person name="Panaud O."/>
            <person name="Partensky F."/>
            <person name="Poulain J."/>
            <person name="Rensing S.A."/>
            <person name="Rousvoal S."/>
            <person name="Samson G."/>
            <person name="Symeonidi A."/>
            <person name="Weissenbach J."/>
            <person name="Zambounis A."/>
            <person name="Wincker P."/>
            <person name="Boyen C."/>
        </authorList>
    </citation>
    <scope>NUCLEOTIDE SEQUENCE [LARGE SCALE GENOMIC DNA]</scope>
    <source>
        <strain evidence="2">cv. Stackhouse</strain>
    </source>
</reference>
<dbReference type="PANTHER" id="PTHR11439:SF515">
    <property type="entry name" value="GAG-POL POLYPROTEIN"/>
    <property type="match status" value="1"/>
</dbReference>